<dbReference type="Proteomes" id="UP000324870">
    <property type="component" value="Unassembled WGS sequence"/>
</dbReference>
<evidence type="ECO:0000313" key="1">
    <source>
        <dbReference type="EMBL" id="KAA3157031.1"/>
    </source>
</evidence>
<name>A0ABQ6RZD0_9BACT</name>
<proteinExistence type="predicted"/>
<comment type="caution">
    <text evidence="1">The sequence shown here is derived from an EMBL/GenBank/DDBJ whole genome shotgun (WGS) entry which is preliminary data.</text>
</comment>
<gene>
    <name evidence="1" type="ORF">F2A26_15320</name>
</gene>
<protein>
    <submittedName>
        <fullName evidence="1">Uncharacterized protein</fullName>
    </submittedName>
</protein>
<accession>A0ABQ6RZD0</accession>
<organism evidence="1 2">
    <name type="scientific">Alistipes finegoldii</name>
    <dbReference type="NCBI Taxonomy" id="214856"/>
    <lineage>
        <taxon>Bacteria</taxon>
        <taxon>Pseudomonadati</taxon>
        <taxon>Bacteroidota</taxon>
        <taxon>Bacteroidia</taxon>
        <taxon>Bacteroidales</taxon>
        <taxon>Rikenellaceae</taxon>
        <taxon>Alistipes</taxon>
    </lineage>
</organism>
<keyword evidence="2" id="KW-1185">Reference proteome</keyword>
<dbReference type="EMBL" id="VVND01000103">
    <property type="protein sequence ID" value="KAA3157031.1"/>
    <property type="molecule type" value="Genomic_DNA"/>
</dbReference>
<sequence length="108" mass="12152">MGIANIAGAGMLFTVRNTKIAKEYSANSTVVLECIGLDNTSPFNIIFDFGDSAEDFCYPWSFTLKAPDMMVTASFRDKDGIKLVSEDTDYKEVFKVLQAKYKEHYNIK</sequence>
<reference evidence="1 2" key="1">
    <citation type="journal article" date="2019" name="Nat. Med.">
        <title>A library of human gut bacterial isolates paired with longitudinal multiomics data enables mechanistic microbiome research.</title>
        <authorList>
            <person name="Poyet M."/>
            <person name="Groussin M."/>
            <person name="Gibbons S.M."/>
            <person name="Avila-Pacheco J."/>
            <person name="Jiang X."/>
            <person name="Kearney S.M."/>
            <person name="Perrotta A.R."/>
            <person name="Berdy B."/>
            <person name="Zhao S."/>
            <person name="Lieberman T.D."/>
            <person name="Swanson P.K."/>
            <person name="Smith M."/>
            <person name="Roesemann S."/>
            <person name="Alexander J.E."/>
            <person name="Rich S.A."/>
            <person name="Livny J."/>
            <person name="Vlamakis H."/>
            <person name="Clish C."/>
            <person name="Bullock K."/>
            <person name="Deik A."/>
            <person name="Scott J."/>
            <person name="Pierce K.A."/>
            <person name="Xavier R.J."/>
            <person name="Alm E.J."/>
        </authorList>
    </citation>
    <scope>NUCLEOTIDE SEQUENCE [LARGE SCALE GENOMIC DNA]</scope>
    <source>
        <strain evidence="1 2">BIOML-A1</strain>
    </source>
</reference>
<evidence type="ECO:0000313" key="2">
    <source>
        <dbReference type="Proteomes" id="UP000324870"/>
    </source>
</evidence>